<dbReference type="Proteomes" id="UP000551327">
    <property type="component" value="Unassembled WGS sequence"/>
</dbReference>
<feature type="signal peptide" evidence="1">
    <location>
        <begin position="1"/>
        <end position="23"/>
    </location>
</feature>
<organism evidence="2 3">
    <name type="scientific">Novosphingobium piscinae</name>
    <dbReference type="NCBI Taxonomy" id="1507448"/>
    <lineage>
        <taxon>Bacteria</taxon>
        <taxon>Pseudomonadati</taxon>
        <taxon>Pseudomonadota</taxon>
        <taxon>Alphaproteobacteria</taxon>
        <taxon>Sphingomonadales</taxon>
        <taxon>Sphingomonadaceae</taxon>
        <taxon>Novosphingobium</taxon>
    </lineage>
</organism>
<gene>
    <name evidence="2" type="ORF">H7F53_05750</name>
</gene>
<proteinExistence type="predicted"/>
<protein>
    <submittedName>
        <fullName evidence="2">DUF4402 domain-containing protein</fullName>
    </submittedName>
</protein>
<keyword evidence="1" id="KW-0732">Signal</keyword>
<dbReference type="AlphaFoldDB" id="A0A7X1KPF7"/>
<evidence type="ECO:0000313" key="2">
    <source>
        <dbReference type="EMBL" id="MBC2668637.1"/>
    </source>
</evidence>
<accession>A0A7X1KPF7</accession>
<feature type="chain" id="PRO_5030909776" evidence="1">
    <location>
        <begin position="24"/>
        <end position="171"/>
    </location>
</feature>
<keyword evidence="3" id="KW-1185">Reference proteome</keyword>
<dbReference type="InterPro" id="IPR025514">
    <property type="entry name" value="DUF4402"/>
</dbReference>
<name>A0A7X1KPF7_9SPHN</name>
<dbReference type="Pfam" id="PF14352">
    <property type="entry name" value="DUF4402"/>
    <property type="match status" value="1"/>
</dbReference>
<dbReference type="RefSeq" id="WP_185678522.1">
    <property type="nucleotide sequence ID" value="NZ_JACLAX010000004.1"/>
</dbReference>
<reference evidence="2 3" key="1">
    <citation type="submission" date="2020-08" db="EMBL/GenBank/DDBJ databases">
        <title>The genome sequence of type strain Novosphingobium piscinae KCTC 42194.</title>
        <authorList>
            <person name="Liu Y."/>
        </authorList>
    </citation>
    <scope>NUCLEOTIDE SEQUENCE [LARGE SCALE GENOMIC DNA]</scope>
    <source>
        <strain evidence="2 3">KCTC 42194</strain>
    </source>
</reference>
<evidence type="ECO:0000256" key="1">
    <source>
        <dbReference type="SAM" id="SignalP"/>
    </source>
</evidence>
<comment type="caution">
    <text evidence="2">The sequence shown here is derived from an EMBL/GenBank/DDBJ whole genome shotgun (WGS) entry which is preliminary data.</text>
</comment>
<sequence>MSTFLRLGIAPLGLLLLASPALAATGNTATATGTANATVIAPLQIIHAPGAAINFGAFTAGTGGTVSVSQAGTASVTGDVGLVTGGTVTADAFTVLGSGSRTFTIATSTGNTVRTSGPTPATMALALSVPATGTLSAAGSFALRVGGTLTVAAGQAAGAYTGSYTVTVTYQ</sequence>
<dbReference type="EMBL" id="JACLAX010000004">
    <property type="protein sequence ID" value="MBC2668637.1"/>
    <property type="molecule type" value="Genomic_DNA"/>
</dbReference>
<evidence type="ECO:0000313" key="3">
    <source>
        <dbReference type="Proteomes" id="UP000551327"/>
    </source>
</evidence>